<dbReference type="RefSeq" id="WP_091490189.1">
    <property type="nucleotide sequence ID" value="NZ_BJUX01000045.1"/>
</dbReference>
<sequence>MCGRYGLTASYKELKERYDLEDDGYSFEESEEIFPTTENIVLLPNQRLHPVKWGFEPSFAKRPLINARSESVLEKKTFKEPFAKKRCIVPATYFFEWQPIEGQKKKDKKKIAVKDVPIFSMAGICERYTDDNGDNYLTYAILTTEANDQMRPIHDRMPVILNPEDEKQYLDLDADPKDVQTLLKPTSIELTIE</sequence>
<organism evidence="10 11">
    <name type="scientific">Alkalibacterium putridalgicola</name>
    <dbReference type="NCBI Taxonomy" id="426703"/>
    <lineage>
        <taxon>Bacteria</taxon>
        <taxon>Bacillati</taxon>
        <taxon>Bacillota</taxon>
        <taxon>Bacilli</taxon>
        <taxon>Lactobacillales</taxon>
        <taxon>Carnobacteriaceae</taxon>
        <taxon>Alkalibacterium</taxon>
    </lineage>
</organism>
<evidence type="ECO:0000313" key="9">
    <source>
        <dbReference type="EMBL" id="GEK90304.1"/>
    </source>
</evidence>
<evidence type="ECO:0000256" key="1">
    <source>
        <dbReference type="ARBA" id="ARBA00008136"/>
    </source>
</evidence>
<keyword evidence="2 8" id="KW-0645">Protease</keyword>
<dbReference type="Proteomes" id="UP000321425">
    <property type="component" value="Unassembled WGS sequence"/>
</dbReference>
<keyword evidence="6" id="KW-0238">DNA-binding</keyword>
<evidence type="ECO:0000256" key="6">
    <source>
        <dbReference type="ARBA" id="ARBA00023125"/>
    </source>
</evidence>
<dbReference type="InterPro" id="IPR003738">
    <property type="entry name" value="SRAP"/>
</dbReference>
<dbReference type="InterPro" id="IPR036590">
    <property type="entry name" value="SRAP-like"/>
</dbReference>
<dbReference type="PANTHER" id="PTHR13604">
    <property type="entry name" value="DC12-RELATED"/>
    <property type="match status" value="1"/>
</dbReference>
<dbReference type="Gene3D" id="3.90.1680.10">
    <property type="entry name" value="SOS response associated peptidase-like"/>
    <property type="match status" value="1"/>
</dbReference>
<evidence type="ECO:0000313" key="12">
    <source>
        <dbReference type="Proteomes" id="UP000321425"/>
    </source>
</evidence>
<dbReference type="GO" id="GO:0008233">
    <property type="term" value="F:peptidase activity"/>
    <property type="evidence" value="ECO:0007669"/>
    <property type="project" value="UniProtKB-KW"/>
</dbReference>
<evidence type="ECO:0000313" key="11">
    <source>
        <dbReference type="Proteomes" id="UP000198548"/>
    </source>
</evidence>
<evidence type="ECO:0000256" key="2">
    <source>
        <dbReference type="ARBA" id="ARBA00022670"/>
    </source>
</evidence>
<dbReference type="GO" id="GO:0006508">
    <property type="term" value="P:proteolysis"/>
    <property type="evidence" value="ECO:0007669"/>
    <property type="project" value="UniProtKB-KW"/>
</dbReference>
<dbReference type="AlphaFoldDB" id="A0A1H7XMD3"/>
<reference evidence="10 11" key="1">
    <citation type="submission" date="2016-10" db="EMBL/GenBank/DDBJ databases">
        <authorList>
            <person name="de Groot N.N."/>
        </authorList>
    </citation>
    <scope>NUCLEOTIDE SEQUENCE [LARGE SCALE GENOMIC DNA]</scope>
    <source>
        <strain evidence="10 11">DSM 19182</strain>
    </source>
</reference>
<dbReference type="GO" id="GO:0003697">
    <property type="term" value="F:single-stranded DNA binding"/>
    <property type="evidence" value="ECO:0007669"/>
    <property type="project" value="InterPro"/>
</dbReference>
<keyword evidence="7" id="KW-0456">Lyase</keyword>
<evidence type="ECO:0000256" key="4">
    <source>
        <dbReference type="ARBA" id="ARBA00022801"/>
    </source>
</evidence>
<dbReference type="STRING" id="426703.SAMN04488100_1567"/>
<dbReference type="PANTHER" id="PTHR13604:SF0">
    <property type="entry name" value="ABASIC SITE PROCESSING PROTEIN HMCES"/>
    <property type="match status" value="1"/>
</dbReference>
<keyword evidence="4 8" id="KW-0378">Hydrolase</keyword>
<dbReference type="Proteomes" id="UP000198548">
    <property type="component" value="Unassembled WGS sequence"/>
</dbReference>
<evidence type="ECO:0000313" key="10">
    <source>
        <dbReference type="EMBL" id="SEM34911.1"/>
    </source>
</evidence>
<proteinExistence type="inferred from homology"/>
<dbReference type="GO" id="GO:0016829">
    <property type="term" value="F:lyase activity"/>
    <property type="evidence" value="ECO:0007669"/>
    <property type="project" value="UniProtKB-KW"/>
</dbReference>
<evidence type="ECO:0000256" key="3">
    <source>
        <dbReference type="ARBA" id="ARBA00022763"/>
    </source>
</evidence>
<dbReference type="EMBL" id="BJUX01000045">
    <property type="protein sequence ID" value="GEK90304.1"/>
    <property type="molecule type" value="Genomic_DNA"/>
</dbReference>
<dbReference type="EC" id="3.4.-.-" evidence="8"/>
<keyword evidence="12" id="KW-1185">Reference proteome</keyword>
<name>A0A1H7XMD3_9LACT</name>
<keyword evidence="3" id="KW-0227">DNA damage</keyword>
<accession>A0A1H7XMD3</accession>
<protein>
    <recommendedName>
        <fullName evidence="8">Abasic site processing protein</fullName>
        <ecNumber evidence="8">3.4.-.-</ecNumber>
    </recommendedName>
</protein>
<keyword evidence="5" id="KW-0190">Covalent protein-DNA linkage</keyword>
<comment type="similarity">
    <text evidence="1 8">Belongs to the SOS response-associated peptidase family.</text>
</comment>
<evidence type="ECO:0000256" key="5">
    <source>
        <dbReference type="ARBA" id="ARBA00023124"/>
    </source>
</evidence>
<dbReference type="EMBL" id="FOBL01000056">
    <property type="protein sequence ID" value="SEM34911.1"/>
    <property type="molecule type" value="Genomic_DNA"/>
</dbReference>
<evidence type="ECO:0000256" key="7">
    <source>
        <dbReference type="ARBA" id="ARBA00023239"/>
    </source>
</evidence>
<reference evidence="9 12" key="2">
    <citation type="submission" date="2019-07" db="EMBL/GenBank/DDBJ databases">
        <title>Whole genome shotgun sequence of Alkalibacterium putridalgicola NBRC 103243.</title>
        <authorList>
            <person name="Hosoyama A."/>
            <person name="Uohara A."/>
            <person name="Ohji S."/>
            <person name="Ichikawa N."/>
        </authorList>
    </citation>
    <scope>NUCLEOTIDE SEQUENCE [LARGE SCALE GENOMIC DNA]</scope>
    <source>
        <strain evidence="9 12">NBRC 103243</strain>
    </source>
</reference>
<dbReference type="Pfam" id="PF02586">
    <property type="entry name" value="SRAP"/>
    <property type="match status" value="1"/>
</dbReference>
<dbReference type="OrthoDB" id="9782620at2"/>
<evidence type="ECO:0000256" key="8">
    <source>
        <dbReference type="RuleBase" id="RU364100"/>
    </source>
</evidence>
<dbReference type="SUPFAM" id="SSF143081">
    <property type="entry name" value="BB1717-like"/>
    <property type="match status" value="1"/>
</dbReference>
<dbReference type="GO" id="GO:0106300">
    <property type="term" value="P:protein-DNA covalent cross-linking repair"/>
    <property type="evidence" value="ECO:0007669"/>
    <property type="project" value="InterPro"/>
</dbReference>
<gene>
    <name evidence="9" type="primary">yoqW</name>
    <name evidence="9" type="ORF">APU01nite_23430</name>
    <name evidence="10" type="ORF">SAMN04488100_1567</name>
</gene>